<gene>
    <name evidence="3" type="ORF">KI387_024436</name>
</gene>
<protein>
    <recommendedName>
        <fullName evidence="2">Trichome birefringence-like C-terminal domain-containing protein</fullName>
    </recommendedName>
</protein>
<reference evidence="3 4" key="1">
    <citation type="journal article" date="2021" name="Nat. Plants">
        <title>The Taxus genome provides insights into paclitaxel biosynthesis.</title>
        <authorList>
            <person name="Xiong X."/>
            <person name="Gou J."/>
            <person name="Liao Q."/>
            <person name="Li Y."/>
            <person name="Zhou Q."/>
            <person name="Bi G."/>
            <person name="Li C."/>
            <person name="Du R."/>
            <person name="Wang X."/>
            <person name="Sun T."/>
            <person name="Guo L."/>
            <person name="Liang H."/>
            <person name="Lu P."/>
            <person name="Wu Y."/>
            <person name="Zhang Z."/>
            <person name="Ro D.K."/>
            <person name="Shang Y."/>
            <person name="Huang S."/>
            <person name="Yan J."/>
        </authorList>
    </citation>
    <scope>NUCLEOTIDE SEQUENCE [LARGE SCALE GENOMIC DNA]</scope>
    <source>
        <strain evidence="3">Ta-2019</strain>
    </source>
</reference>
<dbReference type="PANTHER" id="PTHR32285">
    <property type="entry name" value="PROTEIN TRICHOME BIREFRINGENCE-LIKE 9-RELATED"/>
    <property type="match status" value="1"/>
</dbReference>
<dbReference type="Proteomes" id="UP000824469">
    <property type="component" value="Unassembled WGS sequence"/>
</dbReference>
<comment type="similarity">
    <text evidence="1">Belongs to the PC-esterase family. TBL subfamily.</text>
</comment>
<dbReference type="EMBL" id="JAHRHJ020000005">
    <property type="protein sequence ID" value="KAH9315809.1"/>
    <property type="molecule type" value="Genomic_DNA"/>
</dbReference>
<comment type="caution">
    <text evidence="3">The sequence shown here is derived from an EMBL/GenBank/DDBJ whole genome shotgun (WGS) entry which is preliminary data.</text>
</comment>
<dbReference type="InterPro" id="IPR026057">
    <property type="entry name" value="TBL_C"/>
</dbReference>
<dbReference type="Pfam" id="PF13839">
    <property type="entry name" value="PC-Esterase"/>
    <property type="match status" value="1"/>
</dbReference>
<evidence type="ECO:0000259" key="2">
    <source>
        <dbReference type="Pfam" id="PF13839"/>
    </source>
</evidence>
<feature type="domain" description="Trichome birefringence-like C-terminal" evidence="2">
    <location>
        <begin position="5"/>
        <end position="59"/>
    </location>
</feature>
<dbReference type="GO" id="GO:0016413">
    <property type="term" value="F:O-acetyltransferase activity"/>
    <property type="evidence" value="ECO:0007669"/>
    <property type="project" value="InterPro"/>
</dbReference>
<dbReference type="GO" id="GO:0005794">
    <property type="term" value="C:Golgi apparatus"/>
    <property type="evidence" value="ECO:0007669"/>
    <property type="project" value="TreeGrafter"/>
</dbReference>
<sequence>TMECLSFYRAPYLVDMESRVVQGQKKVVLQLDSITMNGRAWKGVDVLIFNSGHWWTHKGAL</sequence>
<keyword evidence="4" id="KW-1185">Reference proteome</keyword>
<evidence type="ECO:0000256" key="1">
    <source>
        <dbReference type="ARBA" id="ARBA00007727"/>
    </source>
</evidence>
<evidence type="ECO:0000313" key="4">
    <source>
        <dbReference type="Proteomes" id="UP000824469"/>
    </source>
</evidence>
<name>A0AA38G797_TAXCH</name>
<dbReference type="InterPro" id="IPR029962">
    <property type="entry name" value="TBL"/>
</dbReference>
<evidence type="ECO:0000313" key="3">
    <source>
        <dbReference type="EMBL" id="KAH9315809.1"/>
    </source>
</evidence>
<proteinExistence type="inferred from homology"/>
<feature type="non-terminal residue" evidence="3">
    <location>
        <position position="1"/>
    </location>
</feature>
<accession>A0AA38G797</accession>
<dbReference type="AlphaFoldDB" id="A0AA38G797"/>
<dbReference type="PANTHER" id="PTHR32285:SF14">
    <property type="entry name" value="PROTEIN PMR5"/>
    <property type="match status" value="1"/>
</dbReference>
<organism evidence="3 4">
    <name type="scientific">Taxus chinensis</name>
    <name type="common">Chinese yew</name>
    <name type="synonym">Taxus wallichiana var. chinensis</name>
    <dbReference type="NCBI Taxonomy" id="29808"/>
    <lineage>
        <taxon>Eukaryota</taxon>
        <taxon>Viridiplantae</taxon>
        <taxon>Streptophyta</taxon>
        <taxon>Embryophyta</taxon>
        <taxon>Tracheophyta</taxon>
        <taxon>Spermatophyta</taxon>
        <taxon>Pinopsida</taxon>
        <taxon>Pinidae</taxon>
        <taxon>Conifers II</taxon>
        <taxon>Cupressales</taxon>
        <taxon>Taxaceae</taxon>
        <taxon>Taxus</taxon>
    </lineage>
</organism>